<sequence>MMREVPMRYVKANQVGIVIFVLLSFVFNQPLLLGILWIIQVVGLASAGKLNLFVRIAKLILKEQGTETQAAELQRFNNVLAVLFLTLALASAAFGWDIAGYAFSIMLLLAASAALLGYCIGCTVYFWYKQFRAGRKIGGI</sequence>
<keyword evidence="4" id="KW-1185">Reference proteome</keyword>
<feature type="transmembrane region" description="Helical" evidence="1">
    <location>
        <begin position="102"/>
        <end position="128"/>
    </location>
</feature>
<dbReference type="PIRSF" id="PIRSF030042">
    <property type="entry name" value="UCP030042"/>
    <property type="match status" value="1"/>
</dbReference>
<keyword evidence="1" id="KW-0812">Transmembrane</keyword>
<evidence type="ECO:0000256" key="1">
    <source>
        <dbReference type="SAM" id="Phobius"/>
    </source>
</evidence>
<organism evidence="3 4">
    <name type="scientific">Paenibacillus algorifonticola</name>
    <dbReference type="NCBI Taxonomy" id="684063"/>
    <lineage>
        <taxon>Bacteria</taxon>
        <taxon>Bacillati</taxon>
        <taxon>Bacillota</taxon>
        <taxon>Bacilli</taxon>
        <taxon>Bacillales</taxon>
        <taxon>Paenibacillaceae</taxon>
        <taxon>Paenibacillus</taxon>
    </lineage>
</organism>
<keyword evidence="1" id="KW-0472">Membrane</keyword>
<feature type="transmembrane region" description="Helical" evidence="1">
    <location>
        <begin position="75"/>
        <end position="96"/>
    </location>
</feature>
<evidence type="ECO:0000313" key="4">
    <source>
        <dbReference type="Proteomes" id="UP000183410"/>
    </source>
</evidence>
<name>A0A1I2GLD8_9BACL</name>
<gene>
    <name evidence="3" type="ORF">SAMN04487969_116105</name>
</gene>
<feature type="transmembrane region" description="Helical" evidence="1">
    <location>
        <begin position="12"/>
        <end position="28"/>
    </location>
</feature>
<evidence type="ECO:0000313" key="3">
    <source>
        <dbReference type="EMBL" id="SFF17401.1"/>
    </source>
</evidence>
<evidence type="ECO:0000259" key="2">
    <source>
        <dbReference type="Pfam" id="PF14340"/>
    </source>
</evidence>
<dbReference type="EMBL" id="FONN01000016">
    <property type="protein sequence ID" value="SFF17401.1"/>
    <property type="molecule type" value="Genomic_DNA"/>
</dbReference>
<dbReference type="Pfam" id="PF14340">
    <property type="entry name" value="DUF4395"/>
    <property type="match status" value="1"/>
</dbReference>
<reference evidence="4" key="1">
    <citation type="submission" date="2016-10" db="EMBL/GenBank/DDBJ databases">
        <authorList>
            <person name="Varghese N."/>
            <person name="Submissions S."/>
        </authorList>
    </citation>
    <scope>NUCLEOTIDE SEQUENCE [LARGE SCALE GENOMIC DNA]</scope>
    <source>
        <strain evidence="4">CGMCC 1.10223</strain>
    </source>
</reference>
<proteinExistence type="predicted"/>
<dbReference type="InterPro" id="IPR016942">
    <property type="entry name" value="UCP030042"/>
</dbReference>
<keyword evidence="1" id="KW-1133">Transmembrane helix</keyword>
<dbReference type="InterPro" id="IPR025508">
    <property type="entry name" value="DUF4395"/>
</dbReference>
<feature type="transmembrane region" description="Helical" evidence="1">
    <location>
        <begin position="34"/>
        <end position="54"/>
    </location>
</feature>
<dbReference type="RefSeq" id="WP_231594355.1">
    <property type="nucleotide sequence ID" value="NZ_FONN01000016.1"/>
</dbReference>
<accession>A0A1I2GLD8</accession>
<dbReference type="AlphaFoldDB" id="A0A1I2GLD8"/>
<protein>
    <recommendedName>
        <fullName evidence="2">DUF4395 domain-containing protein</fullName>
    </recommendedName>
</protein>
<feature type="domain" description="DUF4395" evidence="2">
    <location>
        <begin position="5"/>
        <end position="130"/>
    </location>
</feature>
<dbReference type="Proteomes" id="UP000183410">
    <property type="component" value="Unassembled WGS sequence"/>
</dbReference>